<evidence type="ECO:0000313" key="1">
    <source>
        <dbReference type="EMBL" id="SCL75176.1"/>
    </source>
</evidence>
<organism evidence="1 2">
    <name type="scientific">Methanoculleus chikugoensis</name>
    <dbReference type="NCBI Taxonomy" id="118126"/>
    <lineage>
        <taxon>Archaea</taxon>
        <taxon>Methanobacteriati</taxon>
        <taxon>Methanobacteriota</taxon>
        <taxon>Stenosarchaea group</taxon>
        <taxon>Methanomicrobia</taxon>
        <taxon>Methanomicrobiales</taxon>
        <taxon>Methanomicrobiaceae</taxon>
        <taxon>Methanoculleus</taxon>
    </lineage>
</organism>
<gene>
    <name evidence="1" type="ORF">L21_1068</name>
</gene>
<proteinExistence type="predicted"/>
<reference evidence="1 2" key="1">
    <citation type="submission" date="2016-08" db="EMBL/GenBank/DDBJ databases">
        <authorList>
            <person name="Seilhamer J.J."/>
        </authorList>
    </citation>
    <scope>NUCLEOTIDE SEQUENCE [LARGE SCALE GENOMIC DNA]</scope>
    <source>
        <strain evidence="1">L21-II-0</strain>
    </source>
</reference>
<evidence type="ECO:0000313" key="2">
    <source>
        <dbReference type="Proteomes" id="UP000184671"/>
    </source>
</evidence>
<protein>
    <submittedName>
        <fullName evidence="1">Uncharacterized protein</fullName>
    </submittedName>
</protein>
<dbReference type="AlphaFoldDB" id="A0A1M4MJY5"/>
<dbReference type="EMBL" id="FMID01000025">
    <property type="protein sequence ID" value="SCL75176.1"/>
    <property type="molecule type" value="Genomic_DNA"/>
</dbReference>
<sequence>MITLGAMEQFCTPVREIFGAEISSEPTLREMVADRQRIREMML</sequence>
<name>A0A1M4MJY5_9EURY</name>
<dbReference type="Proteomes" id="UP000184671">
    <property type="component" value="Unassembled WGS sequence"/>
</dbReference>
<accession>A0A1M4MJY5</accession>